<evidence type="ECO:0000313" key="9">
    <source>
        <dbReference type="Proteomes" id="UP000184387"/>
    </source>
</evidence>
<accession>A0A1M6JIV8</accession>
<gene>
    <name evidence="4" type="primary">rlpA</name>
    <name evidence="8" type="ORF">SAMN02745194_02637</name>
</gene>
<evidence type="ECO:0000256" key="5">
    <source>
        <dbReference type="RuleBase" id="RU003495"/>
    </source>
</evidence>
<comment type="similarity">
    <text evidence="4 5">Belongs to the RlpA family.</text>
</comment>
<evidence type="ECO:0000256" key="4">
    <source>
        <dbReference type="HAMAP-Rule" id="MF_02071"/>
    </source>
</evidence>
<dbReference type="GO" id="GO:0008932">
    <property type="term" value="F:lytic endotransglycosylase activity"/>
    <property type="evidence" value="ECO:0007669"/>
    <property type="project" value="UniProtKB-UniRule"/>
</dbReference>
<dbReference type="Gene3D" id="2.40.40.10">
    <property type="entry name" value="RlpA-like domain"/>
    <property type="match status" value="1"/>
</dbReference>
<dbReference type="GO" id="GO:0042834">
    <property type="term" value="F:peptidoglycan binding"/>
    <property type="evidence" value="ECO:0007669"/>
    <property type="project" value="InterPro"/>
</dbReference>
<proteinExistence type="inferred from homology"/>
<keyword evidence="4 8" id="KW-0449">Lipoprotein</keyword>
<dbReference type="InterPro" id="IPR009009">
    <property type="entry name" value="RlpA-like_DPBB"/>
</dbReference>
<dbReference type="Pfam" id="PF03330">
    <property type="entry name" value="DPBB_1"/>
    <property type="match status" value="1"/>
</dbReference>
<dbReference type="EMBL" id="FQZF01000014">
    <property type="protein sequence ID" value="SHJ46535.1"/>
    <property type="molecule type" value="Genomic_DNA"/>
</dbReference>
<dbReference type="SUPFAM" id="SSF110997">
    <property type="entry name" value="Sporulation related repeat"/>
    <property type="match status" value="1"/>
</dbReference>
<dbReference type="NCBIfam" id="TIGR00413">
    <property type="entry name" value="rlpA"/>
    <property type="match status" value="1"/>
</dbReference>
<dbReference type="PROSITE" id="PS51257">
    <property type="entry name" value="PROKAR_LIPOPROTEIN"/>
    <property type="match status" value="1"/>
</dbReference>
<dbReference type="PANTHER" id="PTHR34183">
    <property type="entry name" value="ENDOLYTIC PEPTIDOGLYCAN TRANSGLYCOSYLASE RLPA"/>
    <property type="match status" value="1"/>
</dbReference>
<comment type="subcellular location">
    <subcellularLocation>
        <location evidence="4">Cell membrane</location>
        <topology evidence="4">Lipid-anchor</topology>
    </subcellularLocation>
</comment>
<reference evidence="8 9" key="1">
    <citation type="submission" date="2016-11" db="EMBL/GenBank/DDBJ databases">
        <authorList>
            <person name="Jaros S."/>
            <person name="Januszkiewicz K."/>
            <person name="Wedrychowicz H."/>
        </authorList>
    </citation>
    <scope>NUCLEOTIDE SEQUENCE [LARGE SCALE GENOMIC DNA]</scope>
    <source>
        <strain evidence="8 9">DSM 14916</strain>
    </source>
</reference>
<dbReference type="InterPro" id="IPR034718">
    <property type="entry name" value="RlpA"/>
</dbReference>
<sequence>MRRPVTLLGPGLAFGLSLALLSGCKAPEPPVPAGEPRYVVGEPYRLRDLWFYPREDFGLVETGLASVAADARAGRRTPNGEVHDPAALMAAHRTLQLPAIVTVTNLENGRSLAVRVNDRGPADPGRVVELSRRAAELLGVAPGRAAQVRLAVDGNLSRSLASGLPAPEGSRPIIAAAPTGTVERESLAPIAGARQADRVREGRGPVVQAAAAGPERAAAPVLLPERVSQGPAMPGRLFVQGSSFTNRVAAQRQAARLGGASVQAFGPARQQEWRVRLGPFGTPAEADRALDGALRAGVSEARIIVD</sequence>
<dbReference type="Gene3D" id="3.30.70.1070">
    <property type="entry name" value="Sporulation related repeat"/>
    <property type="match status" value="1"/>
</dbReference>
<keyword evidence="4" id="KW-1003">Cell membrane</keyword>
<dbReference type="HAMAP" id="MF_02071">
    <property type="entry name" value="RlpA"/>
    <property type="match status" value="1"/>
</dbReference>
<dbReference type="Proteomes" id="UP000184387">
    <property type="component" value="Unassembled WGS sequence"/>
</dbReference>
<feature type="chain" id="PRO_5013417198" description="Endolytic peptidoglycan transglycosylase RlpA" evidence="6">
    <location>
        <begin position="20"/>
        <end position="306"/>
    </location>
</feature>
<protein>
    <recommendedName>
        <fullName evidence="4">Endolytic peptidoglycan transglycosylase RlpA</fullName>
        <ecNumber evidence="4">4.2.2.-</ecNumber>
    </recommendedName>
</protein>
<comment type="function">
    <text evidence="4">Lytic transglycosylase with a strong preference for naked glycan strands that lack stem peptides.</text>
</comment>
<name>A0A1M6JIV8_9PROT</name>
<dbReference type="PANTHER" id="PTHR34183:SF8">
    <property type="entry name" value="ENDOLYTIC PEPTIDOGLYCAN TRANSGLYCOSYLASE RLPA-RELATED"/>
    <property type="match status" value="1"/>
</dbReference>
<dbReference type="CDD" id="cd22268">
    <property type="entry name" value="DPBB_RlpA-like"/>
    <property type="match status" value="1"/>
</dbReference>
<dbReference type="Pfam" id="PF05036">
    <property type="entry name" value="SPOR"/>
    <property type="match status" value="1"/>
</dbReference>
<dbReference type="InterPro" id="IPR036680">
    <property type="entry name" value="SPOR-like_sf"/>
</dbReference>
<dbReference type="GO" id="GO:0071555">
    <property type="term" value="P:cell wall organization"/>
    <property type="evidence" value="ECO:0007669"/>
    <property type="project" value="UniProtKB-KW"/>
</dbReference>
<feature type="domain" description="SPOR" evidence="7">
    <location>
        <begin position="231"/>
        <end position="306"/>
    </location>
</feature>
<dbReference type="EC" id="4.2.2.-" evidence="4"/>
<keyword evidence="4" id="KW-0564">Palmitate</keyword>
<dbReference type="GO" id="GO:0005886">
    <property type="term" value="C:plasma membrane"/>
    <property type="evidence" value="ECO:0007669"/>
    <property type="project" value="UniProtKB-SubCell"/>
</dbReference>
<dbReference type="AlphaFoldDB" id="A0A1M6JIV8"/>
<evidence type="ECO:0000256" key="3">
    <source>
        <dbReference type="ARBA" id="ARBA00023316"/>
    </source>
</evidence>
<evidence type="ECO:0000256" key="6">
    <source>
        <dbReference type="SAM" id="SignalP"/>
    </source>
</evidence>
<organism evidence="8 9">
    <name type="scientific">Muricoccus roseus</name>
    <dbReference type="NCBI Taxonomy" id="198092"/>
    <lineage>
        <taxon>Bacteria</taxon>
        <taxon>Pseudomonadati</taxon>
        <taxon>Pseudomonadota</taxon>
        <taxon>Alphaproteobacteria</taxon>
        <taxon>Acetobacterales</taxon>
        <taxon>Roseomonadaceae</taxon>
        <taxon>Muricoccus</taxon>
    </lineage>
</organism>
<feature type="signal peptide" evidence="6">
    <location>
        <begin position="1"/>
        <end position="19"/>
    </location>
</feature>
<dbReference type="InterPro" id="IPR036908">
    <property type="entry name" value="RlpA-like_sf"/>
</dbReference>
<keyword evidence="9" id="KW-1185">Reference proteome</keyword>
<dbReference type="STRING" id="198092.SAMN02745194_02637"/>
<keyword evidence="3 4" id="KW-0961">Cell wall biogenesis/degradation</keyword>
<keyword evidence="2 4" id="KW-0456">Lyase</keyword>
<evidence type="ECO:0000256" key="1">
    <source>
        <dbReference type="ARBA" id="ARBA00022729"/>
    </source>
</evidence>
<dbReference type="InterPro" id="IPR007730">
    <property type="entry name" value="SPOR-like_dom"/>
</dbReference>
<dbReference type="InterPro" id="IPR012997">
    <property type="entry name" value="RplA"/>
</dbReference>
<keyword evidence="4" id="KW-0472">Membrane</keyword>
<keyword evidence="1 6" id="KW-0732">Signal</keyword>
<dbReference type="GO" id="GO:0000270">
    <property type="term" value="P:peptidoglycan metabolic process"/>
    <property type="evidence" value="ECO:0007669"/>
    <property type="project" value="UniProtKB-UniRule"/>
</dbReference>
<dbReference type="PROSITE" id="PS51724">
    <property type="entry name" value="SPOR"/>
    <property type="match status" value="1"/>
</dbReference>
<evidence type="ECO:0000313" key="8">
    <source>
        <dbReference type="EMBL" id="SHJ46535.1"/>
    </source>
</evidence>
<evidence type="ECO:0000259" key="7">
    <source>
        <dbReference type="PROSITE" id="PS51724"/>
    </source>
</evidence>
<evidence type="ECO:0000256" key="2">
    <source>
        <dbReference type="ARBA" id="ARBA00023239"/>
    </source>
</evidence>